<dbReference type="Proteomes" id="UP000094313">
    <property type="component" value="Chromosome"/>
</dbReference>
<dbReference type="OrthoDB" id="511992at2"/>
<evidence type="ECO:0000256" key="2">
    <source>
        <dbReference type="ARBA" id="ARBA00023125"/>
    </source>
</evidence>
<dbReference type="InterPro" id="IPR050204">
    <property type="entry name" value="AraC_XylS_family_regulators"/>
</dbReference>
<dbReference type="EMBL" id="CP017141">
    <property type="protein sequence ID" value="AOM77367.1"/>
    <property type="molecule type" value="Genomic_DNA"/>
</dbReference>
<organism evidence="5 6">
    <name type="scientific">Pedobacter steynii</name>
    <dbReference type="NCBI Taxonomy" id="430522"/>
    <lineage>
        <taxon>Bacteria</taxon>
        <taxon>Pseudomonadati</taxon>
        <taxon>Bacteroidota</taxon>
        <taxon>Sphingobacteriia</taxon>
        <taxon>Sphingobacteriales</taxon>
        <taxon>Sphingobacteriaceae</taxon>
        <taxon>Pedobacter</taxon>
    </lineage>
</organism>
<dbReference type="Gene3D" id="1.10.10.60">
    <property type="entry name" value="Homeodomain-like"/>
    <property type="match status" value="1"/>
</dbReference>
<dbReference type="GO" id="GO:0043565">
    <property type="term" value="F:sequence-specific DNA binding"/>
    <property type="evidence" value="ECO:0007669"/>
    <property type="project" value="InterPro"/>
</dbReference>
<accession>A0A1D7QFE7</accession>
<dbReference type="SUPFAM" id="SSF46689">
    <property type="entry name" value="Homeodomain-like"/>
    <property type="match status" value="2"/>
</dbReference>
<dbReference type="PANTHER" id="PTHR46796:SF2">
    <property type="entry name" value="TRANSCRIPTIONAL REGULATORY PROTEIN"/>
    <property type="match status" value="1"/>
</dbReference>
<evidence type="ECO:0000259" key="4">
    <source>
        <dbReference type="PROSITE" id="PS01124"/>
    </source>
</evidence>
<keyword evidence="6" id="KW-1185">Reference proteome</keyword>
<evidence type="ECO:0000256" key="1">
    <source>
        <dbReference type="ARBA" id="ARBA00023015"/>
    </source>
</evidence>
<keyword evidence="2" id="KW-0238">DNA-binding</keyword>
<evidence type="ECO:0000256" key="3">
    <source>
        <dbReference type="ARBA" id="ARBA00023163"/>
    </source>
</evidence>
<dbReference type="PROSITE" id="PS00041">
    <property type="entry name" value="HTH_ARAC_FAMILY_1"/>
    <property type="match status" value="1"/>
</dbReference>
<sequence>MEALSSGNFFGNTDQTIDLGGLIITNTEYTHEFVDWHFHENAYFTFLLAGRVAEINKKEQHNCGSGTLLFHNSQEPHYNLKPKGYTRGMHLELSPEWIKQFAGNHMAAGSFEVINPLVKSLFHQILLATKNTDDTTPLSLHAFAQVTVDQLSKKSDLRDYKQPPAWVDQLEQLIQDSHRLSHSLESLSNAIGVHPVHLSRYFPKYFGCNLGAYIRRVRLCRAAAEFNAGTKSAIQIAFECGFYDQSHLIRCFKEEFSVTPHHYLSHVNSVLFSGLKKT</sequence>
<dbReference type="InterPro" id="IPR009057">
    <property type="entry name" value="Homeodomain-like_sf"/>
</dbReference>
<reference evidence="5 6" key="1">
    <citation type="submission" date="2016-08" db="EMBL/GenBank/DDBJ databases">
        <authorList>
            <person name="Seilhamer J.J."/>
        </authorList>
    </citation>
    <scope>NUCLEOTIDE SEQUENCE [LARGE SCALE GENOMIC DNA]</scope>
    <source>
        <strain evidence="5 6">DX4</strain>
    </source>
</reference>
<dbReference type="AlphaFoldDB" id="A0A1D7QFE7"/>
<evidence type="ECO:0000313" key="6">
    <source>
        <dbReference type="Proteomes" id="UP000094313"/>
    </source>
</evidence>
<proteinExistence type="predicted"/>
<feature type="domain" description="HTH araC/xylS-type" evidence="4">
    <location>
        <begin position="168"/>
        <end position="266"/>
    </location>
</feature>
<dbReference type="InterPro" id="IPR018060">
    <property type="entry name" value="HTH_AraC"/>
</dbReference>
<gene>
    <name evidence="5" type="ORF">BFS30_09440</name>
</gene>
<dbReference type="KEGG" id="psty:BFS30_09440"/>
<dbReference type="RefSeq" id="WP_069379057.1">
    <property type="nucleotide sequence ID" value="NZ_CP017141.1"/>
</dbReference>
<evidence type="ECO:0000313" key="5">
    <source>
        <dbReference type="EMBL" id="AOM77367.1"/>
    </source>
</evidence>
<keyword evidence="3" id="KW-0804">Transcription</keyword>
<dbReference type="InterPro" id="IPR018062">
    <property type="entry name" value="HTH_AraC-typ_CS"/>
</dbReference>
<dbReference type="PROSITE" id="PS01124">
    <property type="entry name" value="HTH_ARAC_FAMILY_2"/>
    <property type="match status" value="1"/>
</dbReference>
<dbReference type="Pfam" id="PF12833">
    <property type="entry name" value="HTH_18"/>
    <property type="match status" value="1"/>
</dbReference>
<dbReference type="GO" id="GO:0003700">
    <property type="term" value="F:DNA-binding transcription factor activity"/>
    <property type="evidence" value="ECO:0007669"/>
    <property type="project" value="InterPro"/>
</dbReference>
<protein>
    <recommendedName>
        <fullName evidence="4">HTH araC/xylS-type domain-containing protein</fullName>
    </recommendedName>
</protein>
<dbReference type="PANTHER" id="PTHR46796">
    <property type="entry name" value="HTH-TYPE TRANSCRIPTIONAL ACTIVATOR RHAS-RELATED"/>
    <property type="match status" value="1"/>
</dbReference>
<dbReference type="SMART" id="SM00342">
    <property type="entry name" value="HTH_ARAC"/>
    <property type="match status" value="1"/>
</dbReference>
<name>A0A1D7QFE7_9SPHI</name>
<keyword evidence="1" id="KW-0805">Transcription regulation</keyword>